<dbReference type="RefSeq" id="XP_007765738.1">
    <property type="nucleotide sequence ID" value="XM_007767548.1"/>
</dbReference>
<dbReference type="AlphaFoldDB" id="A0A5M3MXP1"/>
<dbReference type="InterPro" id="IPR029062">
    <property type="entry name" value="Class_I_gatase-like"/>
</dbReference>
<accession>A0A5M3MXP1</accession>
<proteinExistence type="predicted"/>
<dbReference type="InterPro" id="IPR044992">
    <property type="entry name" value="ChyE-like"/>
</dbReference>
<dbReference type="Proteomes" id="UP000053558">
    <property type="component" value="Unassembled WGS sequence"/>
</dbReference>
<name>A0A5M3MXP1_CONPW</name>
<dbReference type="GO" id="GO:0005829">
    <property type="term" value="C:cytosol"/>
    <property type="evidence" value="ECO:0007669"/>
    <property type="project" value="TreeGrafter"/>
</dbReference>
<dbReference type="OrthoDB" id="92161at2759"/>
<organism evidence="1 2">
    <name type="scientific">Coniophora puteana (strain RWD-64-598)</name>
    <name type="common">Brown rot fungus</name>
    <dbReference type="NCBI Taxonomy" id="741705"/>
    <lineage>
        <taxon>Eukaryota</taxon>
        <taxon>Fungi</taxon>
        <taxon>Dikarya</taxon>
        <taxon>Basidiomycota</taxon>
        <taxon>Agaricomycotina</taxon>
        <taxon>Agaricomycetes</taxon>
        <taxon>Agaricomycetidae</taxon>
        <taxon>Boletales</taxon>
        <taxon>Coniophorineae</taxon>
        <taxon>Coniophoraceae</taxon>
        <taxon>Coniophora</taxon>
    </lineage>
</organism>
<dbReference type="PANTHER" id="PTHR42695">
    <property type="entry name" value="GLUTAMINE AMIDOTRANSFERASE YLR126C-RELATED"/>
    <property type="match status" value="1"/>
</dbReference>
<keyword evidence="2" id="KW-1185">Reference proteome</keyword>
<dbReference type="GO" id="GO:0005634">
    <property type="term" value="C:nucleus"/>
    <property type="evidence" value="ECO:0007669"/>
    <property type="project" value="TreeGrafter"/>
</dbReference>
<evidence type="ECO:0008006" key="3">
    <source>
        <dbReference type="Google" id="ProtNLM"/>
    </source>
</evidence>
<gene>
    <name evidence="1" type="ORF">CONPUDRAFT_163144</name>
</gene>
<reference evidence="2" key="1">
    <citation type="journal article" date="2012" name="Science">
        <title>The Paleozoic origin of enzymatic lignin decomposition reconstructed from 31 fungal genomes.</title>
        <authorList>
            <person name="Floudas D."/>
            <person name="Binder M."/>
            <person name="Riley R."/>
            <person name="Barry K."/>
            <person name="Blanchette R.A."/>
            <person name="Henrissat B."/>
            <person name="Martinez A.T."/>
            <person name="Otillar R."/>
            <person name="Spatafora J.W."/>
            <person name="Yadav J.S."/>
            <person name="Aerts A."/>
            <person name="Benoit I."/>
            <person name="Boyd A."/>
            <person name="Carlson A."/>
            <person name="Copeland A."/>
            <person name="Coutinho P.M."/>
            <person name="de Vries R.P."/>
            <person name="Ferreira P."/>
            <person name="Findley K."/>
            <person name="Foster B."/>
            <person name="Gaskell J."/>
            <person name="Glotzer D."/>
            <person name="Gorecki P."/>
            <person name="Heitman J."/>
            <person name="Hesse C."/>
            <person name="Hori C."/>
            <person name="Igarashi K."/>
            <person name="Jurgens J.A."/>
            <person name="Kallen N."/>
            <person name="Kersten P."/>
            <person name="Kohler A."/>
            <person name="Kuees U."/>
            <person name="Kumar T.K.A."/>
            <person name="Kuo A."/>
            <person name="LaButti K."/>
            <person name="Larrondo L.F."/>
            <person name="Lindquist E."/>
            <person name="Ling A."/>
            <person name="Lombard V."/>
            <person name="Lucas S."/>
            <person name="Lundell T."/>
            <person name="Martin R."/>
            <person name="McLaughlin D.J."/>
            <person name="Morgenstern I."/>
            <person name="Morin E."/>
            <person name="Murat C."/>
            <person name="Nagy L.G."/>
            <person name="Nolan M."/>
            <person name="Ohm R.A."/>
            <person name="Patyshakuliyeva A."/>
            <person name="Rokas A."/>
            <person name="Ruiz-Duenas F.J."/>
            <person name="Sabat G."/>
            <person name="Salamov A."/>
            <person name="Samejima M."/>
            <person name="Schmutz J."/>
            <person name="Slot J.C."/>
            <person name="St John F."/>
            <person name="Stenlid J."/>
            <person name="Sun H."/>
            <person name="Sun S."/>
            <person name="Syed K."/>
            <person name="Tsang A."/>
            <person name="Wiebenga A."/>
            <person name="Young D."/>
            <person name="Pisabarro A."/>
            <person name="Eastwood D.C."/>
            <person name="Martin F."/>
            <person name="Cullen D."/>
            <person name="Grigoriev I.V."/>
            <person name="Hibbett D.S."/>
        </authorList>
    </citation>
    <scope>NUCLEOTIDE SEQUENCE [LARGE SCALE GENOMIC DNA]</scope>
    <source>
        <strain evidence="2">RWD-64-598 SS2</strain>
    </source>
</reference>
<dbReference type="EMBL" id="JH711575">
    <property type="protein sequence ID" value="EIW83878.1"/>
    <property type="molecule type" value="Genomic_DNA"/>
</dbReference>
<dbReference type="GeneID" id="19204866"/>
<protein>
    <recommendedName>
        <fullName evidence="3">Class I glutamine amidotransferase-like protein</fullName>
    </recommendedName>
</protein>
<dbReference type="SUPFAM" id="SSF52317">
    <property type="entry name" value="Class I glutamine amidotransferase-like"/>
    <property type="match status" value="1"/>
</dbReference>
<dbReference type="KEGG" id="cput:CONPUDRAFT_163144"/>
<evidence type="ECO:0000313" key="2">
    <source>
        <dbReference type="Proteomes" id="UP000053558"/>
    </source>
</evidence>
<dbReference type="PANTHER" id="PTHR42695:SF5">
    <property type="entry name" value="GLUTAMINE AMIDOTRANSFERASE YLR126C-RELATED"/>
    <property type="match status" value="1"/>
</dbReference>
<dbReference type="Gene3D" id="3.40.50.880">
    <property type="match status" value="1"/>
</dbReference>
<comment type="caution">
    <text evidence="1">The sequence shown here is derived from an EMBL/GenBank/DDBJ whole genome shotgun (WGS) entry which is preliminary data.</text>
</comment>
<sequence length="327" mass="36531">MAITAPAPTPAPRILVVNCDQTKPDFVKEFGDVVHLFRDVFTGYVKDEPSAAHPAPGGDTTNGWEMCSNGAFYFKGFDATKYRQNSHGHDVWPHVAAEKIDCIVVGGSSNSVNDLVQKDPEGTLFWMKALAFWLTVTAIQSHHIKFIGICFGHQLLSHVLYDTKITPSTQPEIGPTSVALDDKFKHIFPGGDQLNIQMFHYEMAEPLRRALDEVRDEMTKKQRMFKHYCWGRTPDCGNEGSVVFYDESEEKQIRILTLQGHPELTEAMTRRLIELFSAKGNKLEGVSASDAAEANRKLDAFNADKKQLHSTRAAAAMWKVATGVNFE</sequence>
<evidence type="ECO:0000313" key="1">
    <source>
        <dbReference type="EMBL" id="EIW83878.1"/>
    </source>
</evidence>